<dbReference type="RefSeq" id="XP_040722522.1">
    <property type="nucleotide sequence ID" value="XM_040870093.1"/>
</dbReference>
<sequence length="83" mass="9116">MPFLATELIIQHKTRYSQTVAGPGPIAIALACCRLCHFKARGMEVREESFETRRSSSLMISACNVTFLYFAGVGAIVCAYVNP</sequence>
<feature type="transmembrane region" description="Helical" evidence="1">
    <location>
        <begin position="58"/>
        <end position="82"/>
    </location>
</feature>
<accession>A0A1Y2EWW1</accession>
<evidence type="ECO:0000256" key="1">
    <source>
        <dbReference type="SAM" id="Phobius"/>
    </source>
</evidence>
<dbReference type="AlphaFoldDB" id="A0A1Y2EWW1"/>
<evidence type="ECO:0000313" key="2">
    <source>
        <dbReference type="EMBL" id="ORY76069.1"/>
    </source>
</evidence>
<feature type="transmembrane region" description="Helical" evidence="1">
    <location>
        <begin position="20"/>
        <end position="37"/>
    </location>
</feature>
<dbReference type="Proteomes" id="UP000193685">
    <property type="component" value="Unassembled WGS sequence"/>
</dbReference>
<name>A0A1Y2EWW1_PROLT</name>
<dbReference type="EMBL" id="MCFI01000024">
    <property type="protein sequence ID" value="ORY76069.1"/>
    <property type="molecule type" value="Genomic_DNA"/>
</dbReference>
<comment type="caution">
    <text evidence="2">The sequence shown here is derived from an EMBL/GenBank/DDBJ whole genome shotgun (WGS) entry which is preliminary data.</text>
</comment>
<reference evidence="2 3" key="1">
    <citation type="submission" date="2016-07" db="EMBL/GenBank/DDBJ databases">
        <title>Pervasive Adenine N6-methylation of Active Genes in Fungi.</title>
        <authorList>
            <consortium name="DOE Joint Genome Institute"/>
            <person name="Mondo S.J."/>
            <person name="Dannebaum R.O."/>
            <person name="Kuo R.C."/>
            <person name="Labutti K."/>
            <person name="Haridas S."/>
            <person name="Kuo A."/>
            <person name="Salamov A."/>
            <person name="Ahrendt S.R."/>
            <person name="Lipzen A."/>
            <person name="Sullivan W."/>
            <person name="Andreopoulos W.B."/>
            <person name="Clum A."/>
            <person name="Lindquist E."/>
            <person name="Daum C."/>
            <person name="Ramamoorthy G.K."/>
            <person name="Gryganskyi A."/>
            <person name="Culley D."/>
            <person name="Magnuson J.K."/>
            <person name="James T.Y."/>
            <person name="O'Malley M.A."/>
            <person name="Stajich J.E."/>
            <person name="Spatafora J.W."/>
            <person name="Visel A."/>
            <person name="Grigoriev I.V."/>
        </authorList>
    </citation>
    <scope>NUCLEOTIDE SEQUENCE [LARGE SCALE GENOMIC DNA]</scope>
    <source>
        <strain evidence="2 3">12-1054</strain>
    </source>
</reference>
<keyword evidence="3" id="KW-1185">Reference proteome</keyword>
<protein>
    <submittedName>
        <fullName evidence="2">Uncharacterized protein</fullName>
    </submittedName>
</protein>
<keyword evidence="1" id="KW-0472">Membrane</keyword>
<keyword evidence="1" id="KW-1133">Transmembrane helix</keyword>
<keyword evidence="1" id="KW-0812">Transmembrane</keyword>
<gene>
    <name evidence="2" type="ORF">BCR37DRAFT_383624</name>
</gene>
<evidence type="ECO:0000313" key="3">
    <source>
        <dbReference type="Proteomes" id="UP000193685"/>
    </source>
</evidence>
<organism evidence="2 3">
    <name type="scientific">Protomyces lactucae-debilis</name>
    <dbReference type="NCBI Taxonomy" id="2754530"/>
    <lineage>
        <taxon>Eukaryota</taxon>
        <taxon>Fungi</taxon>
        <taxon>Dikarya</taxon>
        <taxon>Ascomycota</taxon>
        <taxon>Taphrinomycotina</taxon>
        <taxon>Taphrinomycetes</taxon>
        <taxon>Taphrinales</taxon>
        <taxon>Protomycetaceae</taxon>
        <taxon>Protomyces</taxon>
    </lineage>
</organism>
<proteinExistence type="predicted"/>
<dbReference type="GeneID" id="63786692"/>